<dbReference type="Proteomes" id="UP000324800">
    <property type="component" value="Unassembled WGS sequence"/>
</dbReference>
<dbReference type="InterPro" id="IPR009000">
    <property type="entry name" value="Transl_B-barrel_sf"/>
</dbReference>
<keyword evidence="5 8" id="KW-0539">Nucleus</keyword>
<dbReference type="GO" id="GO:0000454">
    <property type="term" value="P:snoRNA guided rRNA pseudouridine synthesis"/>
    <property type="evidence" value="ECO:0007669"/>
    <property type="project" value="TreeGrafter"/>
</dbReference>
<evidence type="ECO:0000256" key="9">
    <source>
        <dbReference type="SAM" id="MobiDB-lite"/>
    </source>
</evidence>
<protein>
    <recommendedName>
        <fullName evidence="8">H/ACA ribonucleoprotein complex subunit</fullName>
    </recommendedName>
</protein>
<proteinExistence type="inferred from homology"/>
<feature type="compositionally biased region" description="Gly residues" evidence="9">
    <location>
        <begin position="171"/>
        <end position="192"/>
    </location>
</feature>
<evidence type="ECO:0000256" key="5">
    <source>
        <dbReference type="ARBA" id="ARBA00023242"/>
    </source>
</evidence>
<comment type="function">
    <text evidence="8">Required for ribosome biogenesis. Part of a complex which catalyzes pseudouridylation of rRNA. This involves the isomerization of uridine such that the ribose is subsequently attached to C5, instead of the normal N1. Pseudouridine ("psi") residues may serve to stabilize the conformation of rRNAs.</text>
</comment>
<dbReference type="FunFam" id="2.40.10.230:FF:000001">
    <property type="entry name" value="H/ACA ribonucleoprotein complex subunit"/>
    <property type="match status" value="1"/>
</dbReference>
<dbReference type="OrthoDB" id="2187159at2759"/>
<dbReference type="GO" id="GO:0034513">
    <property type="term" value="F:box H/ACA snoRNA binding"/>
    <property type="evidence" value="ECO:0007669"/>
    <property type="project" value="TreeGrafter"/>
</dbReference>
<dbReference type="PANTHER" id="PTHR23237:SF6">
    <property type="entry name" value="H_ACA RIBONUCLEOPROTEIN COMPLEX SUBUNIT 1"/>
    <property type="match status" value="1"/>
</dbReference>
<evidence type="ECO:0000256" key="3">
    <source>
        <dbReference type="ARBA" id="ARBA00022552"/>
    </source>
</evidence>
<evidence type="ECO:0000256" key="7">
    <source>
        <dbReference type="ARBA" id="ARBA00038293"/>
    </source>
</evidence>
<keyword evidence="3 8" id="KW-0698">rRNA processing</keyword>
<feature type="region of interest" description="Disordered" evidence="9">
    <location>
        <begin position="1"/>
        <end position="23"/>
    </location>
</feature>
<feature type="region of interest" description="Disordered" evidence="9">
    <location>
        <begin position="126"/>
        <end position="192"/>
    </location>
</feature>
<organism evidence="10 11">
    <name type="scientific">Streblomastix strix</name>
    <dbReference type="NCBI Taxonomy" id="222440"/>
    <lineage>
        <taxon>Eukaryota</taxon>
        <taxon>Metamonada</taxon>
        <taxon>Preaxostyla</taxon>
        <taxon>Oxymonadida</taxon>
        <taxon>Streblomastigidae</taxon>
        <taxon>Streblomastix</taxon>
    </lineage>
</organism>
<evidence type="ECO:0000313" key="11">
    <source>
        <dbReference type="Proteomes" id="UP000324800"/>
    </source>
</evidence>
<dbReference type="Pfam" id="PF04410">
    <property type="entry name" value="Gar1"/>
    <property type="match status" value="1"/>
</dbReference>
<dbReference type="EMBL" id="SNRW01002212">
    <property type="protein sequence ID" value="KAA6393499.1"/>
    <property type="molecule type" value="Genomic_DNA"/>
</dbReference>
<sequence>MSFRGGRGNFRGGRGGGGFGGRGGGGFGGRQSYGYDQPQGELIEMGEFTHSCEGDLVCKVTNGRVPFTNGFIFNSSKAQIGKVDEVLGPLNEIYFSVKTDTGVDAASFKVGDKFFMDSYKMKDKEQFLQKPTASRGRGGRGGSRGSFSSRGGNRGSFGRGGNSRGSFRGSSRGGRGGGFGGRGGGRGGFRGK</sequence>
<keyword evidence="6 8" id="KW-0687">Ribonucleoprotein</keyword>
<keyword evidence="2 8" id="KW-0690">Ribosome biogenesis</keyword>
<comment type="caution">
    <text evidence="10">The sequence shown here is derived from an EMBL/GenBank/DDBJ whole genome shotgun (WGS) entry which is preliminary data.</text>
</comment>
<evidence type="ECO:0000256" key="2">
    <source>
        <dbReference type="ARBA" id="ARBA00022517"/>
    </source>
</evidence>
<comment type="similarity">
    <text evidence="7 8">Belongs to the GAR1 family.</text>
</comment>
<evidence type="ECO:0000313" key="10">
    <source>
        <dbReference type="EMBL" id="KAA6393499.1"/>
    </source>
</evidence>
<dbReference type="Gene3D" id="2.40.10.230">
    <property type="entry name" value="Probable tRNA pseudouridine synthase domain"/>
    <property type="match status" value="1"/>
</dbReference>
<dbReference type="SUPFAM" id="SSF50447">
    <property type="entry name" value="Translation proteins"/>
    <property type="match status" value="1"/>
</dbReference>
<dbReference type="AlphaFoldDB" id="A0A5J4WGS0"/>
<evidence type="ECO:0000256" key="8">
    <source>
        <dbReference type="RuleBase" id="RU364004"/>
    </source>
</evidence>
<feature type="compositionally biased region" description="Gly residues" evidence="9">
    <location>
        <begin position="152"/>
        <end position="163"/>
    </location>
</feature>
<evidence type="ECO:0000256" key="4">
    <source>
        <dbReference type="ARBA" id="ARBA00022884"/>
    </source>
</evidence>
<dbReference type="PANTHER" id="PTHR23237">
    <property type="entry name" value="NUCLEOLAR PROTEIN FAMILY A MEMBER 1 SNORNP PROTEIN GAR1"/>
    <property type="match status" value="1"/>
</dbReference>
<gene>
    <name evidence="10" type="ORF">EZS28_010971</name>
</gene>
<keyword evidence="4 8" id="KW-0694">RNA-binding</keyword>
<dbReference type="GO" id="GO:0031429">
    <property type="term" value="C:box H/ACA snoRNP complex"/>
    <property type="evidence" value="ECO:0007669"/>
    <property type="project" value="TreeGrafter"/>
</dbReference>
<comment type="subcellular location">
    <subcellularLocation>
        <location evidence="1 8">Nucleus</location>
        <location evidence="1 8">Nucleolus</location>
    </subcellularLocation>
</comment>
<evidence type="ECO:0000256" key="1">
    <source>
        <dbReference type="ARBA" id="ARBA00004604"/>
    </source>
</evidence>
<dbReference type="InterPro" id="IPR038664">
    <property type="entry name" value="Gar1/Naf1_Cbf5-bd_sf"/>
</dbReference>
<comment type="subunit">
    <text evidence="8">Component of the small nucleolar ribonucleoprotein particles containing H/ACA-type snoRNAs (H/ACA snoRNPs).</text>
</comment>
<evidence type="ECO:0000256" key="6">
    <source>
        <dbReference type="ARBA" id="ARBA00023274"/>
    </source>
</evidence>
<dbReference type="InterPro" id="IPR007504">
    <property type="entry name" value="H/ACA_rnp_Gar1/Naf1"/>
</dbReference>
<reference evidence="10 11" key="1">
    <citation type="submission" date="2019-03" db="EMBL/GenBank/DDBJ databases">
        <title>Single cell metagenomics reveals metabolic interactions within the superorganism composed of flagellate Streblomastix strix and complex community of Bacteroidetes bacteria on its surface.</title>
        <authorList>
            <person name="Treitli S.C."/>
            <person name="Kolisko M."/>
            <person name="Husnik F."/>
            <person name="Keeling P."/>
            <person name="Hampl V."/>
        </authorList>
    </citation>
    <scope>NUCLEOTIDE SEQUENCE [LARGE SCALE GENOMIC DNA]</scope>
    <source>
        <strain evidence="10">ST1C</strain>
    </source>
</reference>
<accession>A0A5J4WGS0</accession>
<name>A0A5J4WGS0_9EUKA</name>